<gene>
    <name evidence="2" type="ORF">CUNI_LOCUS5168</name>
</gene>
<dbReference type="Pfam" id="PF01663">
    <property type="entry name" value="Phosphodiest"/>
    <property type="match status" value="1"/>
</dbReference>
<dbReference type="AlphaFoldDB" id="A0A8S3YWR4"/>
<name>A0A8S3YWR4_9EUPU</name>
<protein>
    <recommendedName>
        <fullName evidence="4">Ectonucleotide pyrophosphatase/phosphodiesterase family member 5</fullName>
    </recommendedName>
</protein>
<keyword evidence="3" id="KW-1185">Reference proteome</keyword>
<dbReference type="Gene3D" id="3.30.1360.180">
    <property type="match status" value="1"/>
</dbReference>
<evidence type="ECO:0000256" key="1">
    <source>
        <dbReference type="SAM" id="Phobius"/>
    </source>
</evidence>
<proteinExistence type="predicted"/>
<dbReference type="SUPFAM" id="SSF53649">
    <property type="entry name" value="Alkaline phosphatase-like"/>
    <property type="match status" value="1"/>
</dbReference>
<dbReference type="Proteomes" id="UP000678393">
    <property type="component" value="Unassembled WGS sequence"/>
</dbReference>
<comment type="caution">
    <text evidence="2">The sequence shown here is derived from an EMBL/GenBank/DDBJ whole genome shotgun (WGS) entry which is preliminary data.</text>
</comment>
<dbReference type="InterPro" id="IPR002591">
    <property type="entry name" value="Phosphodiest/P_Trfase"/>
</dbReference>
<dbReference type="CDD" id="cd16018">
    <property type="entry name" value="Enpp"/>
    <property type="match status" value="1"/>
</dbReference>
<dbReference type="EMBL" id="CAJHNH020000743">
    <property type="protein sequence ID" value="CAG5119610.1"/>
    <property type="molecule type" value="Genomic_DNA"/>
</dbReference>
<dbReference type="OrthoDB" id="415411at2759"/>
<reference evidence="2" key="1">
    <citation type="submission" date="2021-04" db="EMBL/GenBank/DDBJ databases">
        <authorList>
            <consortium name="Molecular Ecology Group"/>
        </authorList>
    </citation>
    <scope>NUCLEOTIDE SEQUENCE</scope>
</reference>
<feature type="transmembrane region" description="Helical" evidence="1">
    <location>
        <begin position="433"/>
        <end position="456"/>
    </location>
</feature>
<dbReference type="PANTHER" id="PTHR10151:SF120">
    <property type="entry name" value="BIS(5'-ADENOSYL)-TRIPHOSPHATASE"/>
    <property type="match status" value="1"/>
</dbReference>
<dbReference type="PANTHER" id="PTHR10151">
    <property type="entry name" value="ECTONUCLEOTIDE PYROPHOSPHATASE/PHOSPHODIESTERASE"/>
    <property type="match status" value="1"/>
</dbReference>
<organism evidence="2 3">
    <name type="scientific">Candidula unifasciata</name>
    <dbReference type="NCBI Taxonomy" id="100452"/>
    <lineage>
        <taxon>Eukaryota</taxon>
        <taxon>Metazoa</taxon>
        <taxon>Spiralia</taxon>
        <taxon>Lophotrochozoa</taxon>
        <taxon>Mollusca</taxon>
        <taxon>Gastropoda</taxon>
        <taxon>Heterobranchia</taxon>
        <taxon>Euthyneura</taxon>
        <taxon>Panpulmonata</taxon>
        <taxon>Eupulmonata</taxon>
        <taxon>Stylommatophora</taxon>
        <taxon>Helicina</taxon>
        <taxon>Helicoidea</taxon>
        <taxon>Geomitridae</taxon>
        <taxon>Candidula</taxon>
    </lineage>
</organism>
<keyword evidence="1" id="KW-0472">Membrane</keyword>
<evidence type="ECO:0000313" key="2">
    <source>
        <dbReference type="EMBL" id="CAG5119610.1"/>
    </source>
</evidence>
<dbReference type="GO" id="GO:0016787">
    <property type="term" value="F:hydrolase activity"/>
    <property type="evidence" value="ECO:0007669"/>
    <property type="project" value="UniProtKB-ARBA"/>
</dbReference>
<evidence type="ECO:0000313" key="3">
    <source>
        <dbReference type="Proteomes" id="UP000678393"/>
    </source>
</evidence>
<accession>A0A8S3YWR4</accession>
<keyword evidence="1" id="KW-0812">Transmembrane</keyword>
<keyword evidence="1" id="KW-1133">Transmembrane helix</keyword>
<evidence type="ECO:0008006" key="4">
    <source>
        <dbReference type="Google" id="ProtNLM"/>
    </source>
</evidence>
<dbReference type="Gene3D" id="3.40.720.10">
    <property type="entry name" value="Alkaline Phosphatase, subunit A"/>
    <property type="match status" value="1"/>
</dbReference>
<dbReference type="InterPro" id="IPR017850">
    <property type="entry name" value="Alkaline_phosphatase_core_sf"/>
</dbReference>
<sequence>MLPKLFDLYSVYFFAILIGVVTFDGTRAKAIWGKPKNFATSHDSRPLIVISFDGFRWDYLSRTSTPNFDKFLKYGVTARHGLRNAFVTKTFPNHFTLATGLWEENHGIVANVMYDPVLNQTFTSSNISAMNDPAWFNVGAEPIWVTNQLQTLNGRSGVIMWVGGGAPIKWVKPSRYVPFSKSVTNETKIDTLVEWFTDEYPINLGMIYFDQPDGFGHAYGPDSPQVTGMIGGLDEVVGYLLKRLEEKGLLDSMNIIITSDHGFTNTPVENMINLDHFLDPESYTIPNLSPIATIWPNEGKLEEIYQNLTAGAKIHGNFTVYKREEVPAHFHYTNNRRISPVVAVAADTFSFCTGVCQQWEKGDHGYDNTLQDMHPFFLAMGPSFKHNFSVDTFDNVDVYPLMCHLLGLTPASNNGSLAVVSELLVMAAEDYRILITTYIFSAIFIVLVGGVFVAGASKILCSNKNTKLGEYSNIVDQHQGVVESAEMKSNRNGNATEVPSKLSGSKIPLLLAQDADSSS</sequence>